<dbReference type="RefSeq" id="WP_087137736.1">
    <property type="nucleotide sequence ID" value="NZ_FUKR01000056.1"/>
</dbReference>
<gene>
    <name evidence="3" type="ORF">FM119_10145</name>
</gene>
<evidence type="ECO:0000313" key="3">
    <source>
        <dbReference type="EMBL" id="SJN36834.1"/>
    </source>
</evidence>
<dbReference type="Proteomes" id="UP000196778">
    <property type="component" value="Unassembled WGS sequence"/>
</dbReference>
<accession>A0A1R4JY56</accession>
<feature type="compositionally biased region" description="Basic and acidic residues" evidence="1">
    <location>
        <begin position="28"/>
        <end position="43"/>
    </location>
</feature>
<reference evidence="4" key="1">
    <citation type="submission" date="2017-02" db="EMBL/GenBank/DDBJ databases">
        <authorList>
            <person name="Dridi B."/>
        </authorList>
    </citation>
    <scope>NUCLEOTIDE SEQUENCE [LARGE SCALE GENOMIC DNA]</scope>
    <source>
        <strain evidence="4">EB411</strain>
    </source>
</reference>
<keyword evidence="4" id="KW-1185">Reference proteome</keyword>
<protein>
    <submittedName>
        <fullName evidence="3">Cytoplasmic membrane protein FsxA</fullName>
    </submittedName>
</protein>
<feature type="transmembrane region" description="Helical" evidence="2">
    <location>
        <begin position="50"/>
        <end position="72"/>
    </location>
</feature>
<evidence type="ECO:0000256" key="1">
    <source>
        <dbReference type="SAM" id="MobiDB-lite"/>
    </source>
</evidence>
<dbReference type="OrthoDB" id="164831at2"/>
<evidence type="ECO:0000313" key="4">
    <source>
        <dbReference type="Proteomes" id="UP000196778"/>
    </source>
</evidence>
<feature type="compositionally biased region" description="Polar residues" evidence="1">
    <location>
        <begin position="9"/>
        <end position="27"/>
    </location>
</feature>
<name>A0A1R4JY56_9MICO</name>
<organism evidence="3 4">
    <name type="scientific">Mycetocola reblochoni REB411</name>
    <dbReference type="NCBI Taxonomy" id="1255698"/>
    <lineage>
        <taxon>Bacteria</taxon>
        <taxon>Bacillati</taxon>
        <taxon>Actinomycetota</taxon>
        <taxon>Actinomycetes</taxon>
        <taxon>Micrococcales</taxon>
        <taxon>Microbacteriaceae</taxon>
        <taxon>Mycetocola</taxon>
    </lineage>
</organism>
<proteinExistence type="predicted"/>
<keyword evidence="2" id="KW-0812">Transmembrane</keyword>
<feature type="region of interest" description="Disordered" evidence="1">
    <location>
        <begin position="1"/>
        <end position="46"/>
    </location>
</feature>
<evidence type="ECO:0000256" key="2">
    <source>
        <dbReference type="SAM" id="Phobius"/>
    </source>
</evidence>
<dbReference type="Pfam" id="PF11303">
    <property type="entry name" value="DUF3105"/>
    <property type="match status" value="1"/>
</dbReference>
<dbReference type="AlphaFoldDB" id="A0A1R4JY56"/>
<sequence>MTPNPQNPGKPSSGNPATQQTIKQQRAAQREAKVAAFKKEQERKKRNKRLGIGAAVVGGVAVAGVLTFAIVASIPRYATYTAGGGDATIDGVETYTETNNHTTDPVSYDVTPPAGGDHNPVWLNCGIYTEPQVNENAVHSLEHGAVWVTYDPSISDEELETLRSLMPSTYAILSPYEGMDTPIAVSAWGAQLKVDSADDARIPEFFENYWRSDSVPEPGAACVGGVTGEGKA</sequence>
<dbReference type="EMBL" id="FUKR01000056">
    <property type="protein sequence ID" value="SJN36834.1"/>
    <property type="molecule type" value="Genomic_DNA"/>
</dbReference>
<keyword evidence="2" id="KW-0472">Membrane</keyword>
<dbReference type="InterPro" id="IPR021454">
    <property type="entry name" value="DUF3105"/>
</dbReference>
<keyword evidence="2" id="KW-1133">Transmembrane helix</keyword>